<sequence length="32" mass="3857">MLYLCKDLLLSNLTKLTLHSNHHREHRKKIIS</sequence>
<evidence type="ECO:0000313" key="1">
    <source>
        <dbReference type="EMBL" id="JAD51131.1"/>
    </source>
</evidence>
<proteinExistence type="predicted"/>
<name>A0A0A9AJ29_ARUDO</name>
<accession>A0A0A9AJ29</accession>
<dbReference type="EMBL" id="GBRH01246764">
    <property type="protein sequence ID" value="JAD51131.1"/>
    <property type="molecule type" value="Transcribed_RNA"/>
</dbReference>
<dbReference type="AlphaFoldDB" id="A0A0A9AJ29"/>
<organism evidence="1">
    <name type="scientific">Arundo donax</name>
    <name type="common">Giant reed</name>
    <name type="synonym">Donax arundinaceus</name>
    <dbReference type="NCBI Taxonomy" id="35708"/>
    <lineage>
        <taxon>Eukaryota</taxon>
        <taxon>Viridiplantae</taxon>
        <taxon>Streptophyta</taxon>
        <taxon>Embryophyta</taxon>
        <taxon>Tracheophyta</taxon>
        <taxon>Spermatophyta</taxon>
        <taxon>Magnoliopsida</taxon>
        <taxon>Liliopsida</taxon>
        <taxon>Poales</taxon>
        <taxon>Poaceae</taxon>
        <taxon>PACMAD clade</taxon>
        <taxon>Arundinoideae</taxon>
        <taxon>Arundineae</taxon>
        <taxon>Arundo</taxon>
    </lineage>
</organism>
<reference evidence="1" key="2">
    <citation type="journal article" date="2015" name="Data Brief">
        <title>Shoot transcriptome of the giant reed, Arundo donax.</title>
        <authorList>
            <person name="Barrero R.A."/>
            <person name="Guerrero F.D."/>
            <person name="Moolhuijzen P."/>
            <person name="Goolsby J.A."/>
            <person name="Tidwell J."/>
            <person name="Bellgard S.E."/>
            <person name="Bellgard M.I."/>
        </authorList>
    </citation>
    <scope>NUCLEOTIDE SEQUENCE</scope>
    <source>
        <tissue evidence="1">Shoot tissue taken approximately 20 cm above the soil surface</tissue>
    </source>
</reference>
<reference evidence="1" key="1">
    <citation type="submission" date="2014-09" db="EMBL/GenBank/DDBJ databases">
        <authorList>
            <person name="Magalhaes I.L.F."/>
            <person name="Oliveira U."/>
            <person name="Santos F.R."/>
            <person name="Vidigal T.H.D.A."/>
            <person name="Brescovit A.D."/>
            <person name="Santos A.J."/>
        </authorList>
    </citation>
    <scope>NUCLEOTIDE SEQUENCE</scope>
    <source>
        <tissue evidence="1">Shoot tissue taken approximately 20 cm above the soil surface</tissue>
    </source>
</reference>
<protein>
    <submittedName>
        <fullName evidence="1">Uncharacterized protein</fullName>
    </submittedName>
</protein>